<keyword evidence="2" id="KW-1185">Reference proteome</keyword>
<evidence type="ECO:0000313" key="1">
    <source>
        <dbReference type="EMBL" id="OAP53942.1"/>
    </source>
</evidence>
<name>A0A178Z2D6_9EURO</name>
<reference evidence="1 2" key="1">
    <citation type="submission" date="2016-04" db="EMBL/GenBank/DDBJ databases">
        <title>Draft genome of Fonsecaea erecta CBS 125763.</title>
        <authorList>
            <person name="Weiss V.A."/>
            <person name="Vicente V.A."/>
            <person name="Raittz R.T."/>
            <person name="Moreno L.F."/>
            <person name="De Souza E.M."/>
            <person name="Pedrosa F.O."/>
            <person name="Steffens M.B."/>
            <person name="Faoro H."/>
            <person name="Tadra-Sfeir M.Z."/>
            <person name="Najafzadeh M.J."/>
            <person name="Felipe M.S."/>
            <person name="Teixeira M."/>
            <person name="Sun J."/>
            <person name="Xi L."/>
            <person name="Gomes R."/>
            <person name="De Azevedo C.M."/>
            <person name="Salgado C.G."/>
            <person name="Da Silva M.B."/>
            <person name="Nascimento M.F."/>
            <person name="Queiroz-Telles F."/>
            <person name="Attili D.S."/>
            <person name="Gorbushina A."/>
        </authorList>
    </citation>
    <scope>NUCLEOTIDE SEQUENCE [LARGE SCALE GENOMIC DNA]</scope>
    <source>
        <strain evidence="1 2">CBS 125763</strain>
    </source>
</reference>
<evidence type="ECO:0000313" key="2">
    <source>
        <dbReference type="Proteomes" id="UP000078343"/>
    </source>
</evidence>
<dbReference type="AlphaFoldDB" id="A0A178Z2D6"/>
<gene>
    <name evidence="1" type="ORF">AYL99_11822</name>
</gene>
<dbReference type="RefSeq" id="XP_018687309.1">
    <property type="nucleotide sequence ID" value="XM_018843326.1"/>
</dbReference>
<dbReference type="OrthoDB" id="5417750at2759"/>
<organism evidence="1 2">
    <name type="scientific">Fonsecaea erecta</name>
    <dbReference type="NCBI Taxonomy" id="1367422"/>
    <lineage>
        <taxon>Eukaryota</taxon>
        <taxon>Fungi</taxon>
        <taxon>Dikarya</taxon>
        <taxon>Ascomycota</taxon>
        <taxon>Pezizomycotina</taxon>
        <taxon>Eurotiomycetes</taxon>
        <taxon>Chaetothyriomycetidae</taxon>
        <taxon>Chaetothyriales</taxon>
        <taxon>Herpotrichiellaceae</taxon>
        <taxon>Fonsecaea</taxon>
    </lineage>
</organism>
<proteinExistence type="predicted"/>
<accession>A0A178Z2D6</accession>
<protein>
    <submittedName>
        <fullName evidence="1">Uncharacterized protein</fullName>
    </submittedName>
</protein>
<sequence length="431" mass="47825">MDAVTWMCVEMDTVRFPFAVAGSGVDVRRLHANGSGTLDAHTTVVTSIMTDRNANRGGKVEVTINMPSLLREFPRDVEMLLPLRNAMRHYKMNRGRVTTSSETPESDGEGISKGRMFGMAVYPPVVGHGLMVNGELCVCEWEYMDVSQDVMADAVVRSSLGSLKWVLGDDPGAVYPTSRVSDMMLYTASFYSEGGPMCAYNNQAVTEAMNHSSDSGFWQSLYPPLEDLECNYGFIGVCHDNTVISLGTAAGDDSEPNLVERMPKPDQDGFLDSCYTPSSKSSGKVRTLAVGVSVRIKTRRTIEIASSILAVLKRPNGIAPKNWVVRCIGYCSTYSEKDVRAIVDEWKKYSEVNMPTIHVFRRSQGFSFINISVATGVLVRPVRWKVVRMSSDLYDYDIKYEGPIVDTVSVHKSDTITFANMRFPQRESEPE</sequence>
<dbReference type="EMBL" id="LVYI01000017">
    <property type="protein sequence ID" value="OAP53942.1"/>
    <property type="molecule type" value="Genomic_DNA"/>
</dbReference>
<dbReference type="Proteomes" id="UP000078343">
    <property type="component" value="Unassembled WGS sequence"/>
</dbReference>
<comment type="caution">
    <text evidence="1">The sequence shown here is derived from an EMBL/GenBank/DDBJ whole genome shotgun (WGS) entry which is preliminary data.</text>
</comment>
<dbReference type="GeneID" id="30015989"/>